<feature type="compositionally biased region" description="Low complexity" evidence="1">
    <location>
        <begin position="491"/>
        <end position="500"/>
    </location>
</feature>
<feature type="compositionally biased region" description="Low complexity" evidence="1">
    <location>
        <begin position="1052"/>
        <end position="1072"/>
    </location>
</feature>
<feature type="region of interest" description="Disordered" evidence="1">
    <location>
        <begin position="1933"/>
        <end position="1953"/>
    </location>
</feature>
<keyword evidence="3" id="KW-1185">Reference proteome</keyword>
<dbReference type="EMBL" id="LGTL01000013">
    <property type="protein sequence ID" value="KPA78566.1"/>
    <property type="molecule type" value="Genomic_DNA"/>
</dbReference>
<feature type="region of interest" description="Disordered" evidence="1">
    <location>
        <begin position="343"/>
        <end position="382"/>
    </location>
</feature>
<feature type="compositionally biased region" description="Basic residues" evidence="1">
    <location>
        <begin position="1307"/>
        <end position="1316"/>
    </location>
</feature>
<dbReference type="RefSeq" id="XP_015657005.1">
    <property type="nucleotide sequence ID" value="XM_015804431.1"/>
</dbReference>
<feature type="region of interest" description="Disordered" evidence="1">
    <location>
        <begin position="2790"/>
        <end position="2812"/>
    </location>
</feature>
<feature type="region of interest" description="Disordered" evidence="1">
    <location>
        <begin position="2313"/>
        <end position="2334"/>
    </location>
</feature>
<dbReference type="VEuPathDB" id="TriTrypDB:LpyrH10_13_1110"/>
<organism evidence="2 3">
    <name type="scientific">Leptomonas pyrrhocoris</name>
    <name type="common">Firebug parasite</name>
    <dbReference type="NCBI Taxonomy" id="157538"/>
    <lineage>
        <taxon>Eukaryota</taxon>
        <taxon>Discoba</taxon>
        <taxon>Euglenozoa</taxon>
        <taxon>Kinetoplastea</taxon>
        <taxon>Metakinetoplastina</taxon>
        <taxon>Trypanosomatida</taxon>
        <taxon>Trypanosomatidae</taxon>
        <taxon>Leishmaniinae</taxon>
        <taxon>Leptomonas</taxon>
    </lineage>
</organism>
<evidence type="ECO:0000313" key="2">
    <source>
        <dbReference type="EMBL" id="KPA78566.1"/>
    </source>
</evidence>
<feature type="compositionally biased region" description="Basic and acidic residues" evidence="1">
    <location>
        <begin position="1644"/>
        <end position="1656"/>
    </location>
</feature>
<feature type="region of interest" description="Disordered" evidence="1">
    <location>
        <begin position="2737"/>
        <end position="2766"/>
    </location>
</feature>
<feature type="compositionally biased region" description="Acidic residues" evidence="1">
    <location>
        <begin position="1117"/>
        <end position="1133"/>
    </location>
</feature>
<feature type="compositionally biased region" description="Low complexity" evidence="1">
    <location>
        <begin position="1787"/>
        <end position="1797"/>
    </location>
</feature>
<dbReference type="OMA" id="YDAWDER"/>
<feature type="region of interest" description="Disordered" evidence="1">
    <location>
        <begin position="2684"/>
        <end position="2704"/>
    </location>
</feature>
<dbReference type="PANTHER" id="PTHR24216">
    <property type="entry name" value="PAXILLIN-RELATED"/>
    <property type="match status" value="1"/>
</dbReference>
<feature type="compositionally biased region" description="Low complexity" evidence="1">
    <location>
        <begin position="2322"/>
        <end position="2334"/>
    </location>
</feature>
<feature type="region of interest" description="Disordered" evidence="1">
    <location>
        <begin position="55"/>
        <end position="134"/>
    </location>
</feature>
<proteinExistence type="predicted"/>
<feature type="compositionally biased region" description="Polar residues" evidence="1">
    <location>
        <begin position="937"/>
        <end position="949"/>
    </location>
</feature>
<feature type="compositionally biased region" description="Low complexity" evidence="1">
    <location>
        <begin position="1079"/>
        <end position="1095"/>
    </location>
</feature>
<feature type="compositionally biased region" description="Acidic residues" evidence="1">
    <location>
        <begin position="1723"/>
        <end position="1734"/>
    </location>
</feature>
<feature type="compositionally biased region" description="Basic and acidic residues" evidence="1">
    <location>
        <begin position="124"/>
        <end position="134"/>
    </location>
</feature>
<feature type="region of interest" description="Disordered" evidence="1">
    <location>
        <begin position="868"/>
        <end position="951"/>
    </location>
</feature>
<evidence type="ECO:0000313" key="3">
    <source>
        <dbReference type="Proteomes" id="UP000037923"/>
    </source>
</evidence>
<dbReference type="PANTHER" id="PTHR24216:SF65">
    <property type="entry name" value="PAXILLIN-LIKE PROTEIN 1"/>
    <property type="match status" value="1"/>
</dbReference>
<sequence>MENQGKSGVNGSTRNGATAVAGASSAVLYTLLQDLGLTATAQALCEELQRQHASAPAAAASVPHGPSLPPPTGQHEAAADQPPPPSPSLESTNTAVRRLSAVSVSPPPPAAPTETVSIPSSTSEDPHAEEEVKKAQAPVNDLGADAGPCTAAVAALAACAVEPVHAAFSKSNPTPATIDAIEAALLTLWKGEVSAVHPTSAAGPKAFYIASLIARAAWCEMHLTEVAFLQEYHLAQSSSCVSPAVTAVLHDAHEVLVSHALQLVATLQELLAVTGSSAAASQVRVKEGNGADGARNCPPPTVETSLSTVMTARLHAKAVEWLRNAECVMAWVLQRQTHFDAPTQKANGEQHPPQQRKRRCLEPTPAPGQHHASMNHKNGNGVVPQHLRPLQNAILGIASAATHNEDGSATDGVGVVVVPASYQQCLAAENAQTHPDGVDLHASVRLPISVRLAMAVQRIKLFLTLMGALAFNGDNTIVSTVVKAAMTDQNAASGSNGHASAQKKATPVKHAGATDGTVDVVRRWWSWRCVTQAQLLQQIARHLRSFAAMATAASPTATATAALRRGSVPANEVLSFVSLLDTQARQLLLSPVSVEHLAGMSSFGVPAQQQQQQRTHPFLAVQLLKALELEQNERAAWLDRFALEYATATSAVHLPKSLSVTTTSLQSSGEVLCSPSISVSSPAARSETSSVNSAVWTVPLPNLPVSTPTRAAASAGTAKPLADAPQAVNAAVGVHTLEFAAEAAAACTAVRAAAHVLRWQPHFTDLLTTIATGRWQAPTNTSPITHPCSQYNRTRLNLMHALSHAQELVRLQPRRPVAVNGCEYVPRPGVDASTEATLSLVELMPRVMQLFTLQDTHVLQRVQTRLAASKTTKEAEEDGEAAADAATTQRKATNSGATVLLARQLRRPQERASVSPTAQPAAPSSSSLPRTPSSQREGSGNSISNQNAHPNKRATLTSLASTSGSTVGAEPVPLRRLAVAVHQAFARGAASTTTATTPTTIAAAAEDNTADHNNGPSAPGSTPSTSAGLSLAGRPERATWSPESAGLETAESLEPLRAPSSSSAPSPPVLSSENEEQPSTQQSHHSDSSSTVSGSAEAFHGDEEEAVVSIYNPDIEAEDEEEEHITDDEETDGEWSQSAVEVEEEEEAEDDDEVDEDEEGRSEASSADLDYDRAEDAMKEEVESVEVTDDGRLLALLTARGRLTVLRLQARDSCEKYEEEVLLDTMLPRVPEKRLQWYESLSSFVRFSPCHRFVLASVQFLAVHEKQNARGALARSQGDNAGEVCVFSLHCEDHNGADYESDGAGRRGGKGRRARTHSQITSEAASTAATATAATTTAFADRAQRLLYPLPDRLYECFRPHTAPCLSARWVDPRWWGGGRRSRWANSATEPLNTTTAAAAVVVRSAEGSSSAQRSPVQEPLQQQEQQQLLPASWRVAAAVLLSEYQCLSVGADDRIMRWMASSGVVLQSITTEPAQDLVVSPLMAAFYVMSDAGDLCMYDAWDERDFGEAGGSASIWSNSLDICEHEARLLMLPVTDDGHPYYYRTGASTQPYAEVADPASRHRGAVADESGPGAVGGGFEDEVHKARHLVHYTGPVTPVFQRMIDPAETRRRRMQTVQGRSSSSNGNGKSNNVQRRARSHRREPRDDDGASHRGGDEEEGLQENRGRLVCGGLPQSLRWLLPRRWTAHTPWDSQLGRRLIQHLLNRSSAPTYAAEGQLCYEREDEDDDSESYDPADTKTRSTGRGAIAGTRTSPPQPQRRGEEEEEENGGDGTEDEAHGTERERVGSVSGYSSGVAADEEAEQAEEEMWEYDYTSSAHRGVDDDGVRPPPQLSHSVVQGQRDDVAAAARDTPVAVRECPSHPTPARGSLRRAYYPSGACLVYKSVGRALCAAADLADRQRNEEMGPGGFTHHLLSFAVSGSPQWTMESRLWKGDESGEGEEEQSVAALDTFDRAERTNGWANGTSGNKNGFPVVGRTTPTHWSTAALARVILWRNRLSTLRHLEKVPLDTWAQWETRVLATTFHADVGSQTKADRAKSAATPNWSAAEMLATRGFQRTRDVWRRDAPPAQRGLAATARNGRYLCIMAAVGPYRKLVNPREPLRDVKGFYACVVFDLYAGTVLRVIPVRPVDPSDVHGLNAYTSQQHEMDVKMPLYRLQCAVTIVPVAAATPSMKDNDMQAAEEEERRDDDAAEPSEIVVLTVGGLANTVYVFDALNGRRFACVCDVERRCGLSAAAAYAASQAARVASVAVVATTPTNTPAVEKQGGGVGMAAPLAQEAPPAPRPSSLLPSSIRKPADVLASVAAWGRGTGFDGITDRSHSSTSTSSSVTSLSASEGRLAHVVDGGAAGVASPMGPARAPLSSFIAAAAPPSQQQRVRDPNAQVDAAYRAVLQAVSDDGDFVPRLLQANTACASAAVEWDLRAILGVYHRQHGTAAAQLAHVNTGGVQTSVRNADDTSSDSDWETAEAEAWELHLPPQQSRTAGGPPPHTPAASSTLPKNGGGAGKTNGKAAGSSNNGGGAAAAAAAAASSSPSSTLFSFYQALLGGTSSGLNVDKDNGHTSALVSARGSGWRQQRRRLLERVLRHYDVDLLWQAYVALFAASTTAANALAPQSAVAALVTWARHTTADAASSMTGPLVVSSGPWVWCGSRRRSSNFNPIITAHQPHHRVGEVTGSDGTVKRGDETAHTGHFTGQDNPTGASAIANEGAYNRIPFARVLQQREDFMWELQELENTKQPTLSASAARSEGGTPPTPPRSPSRPASSLLAQLRTQAMLDGSLPPSAKLLHAQQRDAATTAPMPRSTLKFPPTHHQNQLRLDVVNAVATWSDANGGFYLCLGSEDGGVYLLGGNVDA</sequence>
<feature type="region of interest" description="Disordered" evidence="1">
    <location>
        <begin position="491"/>
        <end position="510"/>
    </location>
</feature>
<feature type="compositionally biased region" description="Low complexity" evidence="1">
    <location>
        <begin position="1622"/>
        <end position="1633"/>
    </location>
</feature>
<feature type="compositionally biased region" description="Acidic residues" evidence="1">
    <location>
        <begin position="1798"/>
        <end position="1811"/>
    </location>
</feature>
<reference evidence="2 3" key="1">
    <citation type="submission" date="2015-07" db="EMBL/GenBank/DDBJ databases">
        <title>High-quality genome of monoxenous trypanosomatid Leptomonas pyrrhocoris.</title>
        <authorList>
            <person name="Flegontov P."/>
            <person name="Butenko A."/>
            <person name="Firsov S."/>
            <person name="Vlcek C."/>
            <person name="Logacheva M.D."/>
            <person name="Field M."/>
            <person name="Filatov D."/>
            <person name="Flegontova O."/>
            <person name="Gerasimov E."/>
            <person name="Jackson A.P."/>
            <person name="Kelly S."/>
            <person name="Opperdoes F."/>
            <person name="O'Reilly A."/>
            <person name="Votypka J."/>
            <person name="Yurchenko V."/>
            <person name="Lukes J."/>
        </authorList>
    </citation>
    <scope>NUCLEOTIDE SEQUENCE [LARGE SCALE GENOMIC DNA]</scope>
    <source>
        <strain evidence="2">H10</strain>
    </source>
</reference>
<dbReference type="GeneID" id="26906455"/>
<dbReference type="Proteomes" id="UP000037923">
    <property type="component" value="Unassembled WGS sequence"/>
</dbReference>
<feature type="compositionally biased region" description="Polar residues" evidence="1">
    <location>
        <begin position="114"/>
        <end position="123"/>
    </location>
</feature>
<protein>
    <submittedName>
        <fullName evidence="2">Uncharacterized protein</fullName>
    </submittedName>
</protein>
<feature type="region of interest" description="Disordered" evidence="1">
    <location>
        <begin position="2175"/>
        <end position="2194"/>
    </location>
</feature>
<name>A0A0M9FYN3_LEPPY</name>
<feature type="region of interest" description="Disordered" evidence="1">
    <location>
        <begin position="1298"/>
        <end position="1328"/>
    </location>
</feature>
<gene>
    <name evidence="2" type="ORF">ABB37_06166</name>
</gene>
<feature type="region of interest" description="Disordered" evidence="1">
    <location>
        <begin position="1722"/>
        <end position="1840"/>
    </location>
</feature>
<evidence type="ECO:0000256" key="1">
    <source>
        <dbReference type="SAM" id="MobiDB-lite"/>
    </source>
</evidence>
<comment type="caution">
    <text evidence="2">The sequence shown here is derived from an EMBL/GenBank/DDBJ whole genome shotgun (WGS) entry which is preliminary data.</text>
</comment>
<feature type="compositionally biased region" description="Acidic residues" evidence="1">
    <location>
        <begin position="1764"/>
        <end position="1775"/>
    </location>
</feature>
<feature type="region of interest" description="Disordered" evidence="1">
    <location>
        <begin position="1611"/>
        <end position="1668"/>
    </location>
</feature>
<feature type="region of interest" description="Disordered" evidence="1">
    <location>
        <begin position="2478"/>
        <end position="2521"/>
    </location>
</feature>
<feature type="compositionally biased region" description="Acidic residues" evidence="1">
    <location>
        <begin position="2181"/>
        <end position="2194"/>
    </location>
</feature>
<feature type="compositionally biased region" description="Acidic residues" evidence="1">
    <location>
        <begin position="1141"/>
        <end position="1160"/>
    </location>
</feature>
<feature type="compositionally biased region" description="Basic and acidic residues" evidence="1">
    <location>
        <begin position="1776"/>
        <end position="1786"/>
    </location>
</feature>
<feature type="compositionally biased region" description="Low complexity" evidence="1">
    <location>
        <begin position="1015"/>
        <end position="1028"/>
    </location>
</feature>
<feature type="region of interest" description="Disordered" evidence="1">
    <location>
        <begin position="1117"/>
        <end position="1173"/>
    </location>
</feature>
<accession>A0A0M9FYN3</accession>
<feature type="region of interest" description="Disordered" evidence="1">
    <location>
        <begin position="1008"/>
        <end position="1103"/>
    </location>
</feature>
<dbReference type="OrthoDB" id="273711at2759"/>
<feature type="compositionally biased region" description="Low complexity" evidence="1">
    <location>
        <begin position="912"/>
        <end position="936"/>
    </location>
</feature>